<evidence type="ECO:0000313" key="1">
    <source>
        <dbReference type="EMBL" id="KAG5652821.1"/>
    </source>
</evidence>
<gene>
    <name evidence="1" type="ORF">H0H81_003537</name>
</gene>
<reference evidence="1" key="1">
    <citation type="submission" date="2021-02" db="EMBL/GenBank/DDBJ databases">
        <authorList>
            <person name="Nieuwenhuis M."/>
            <person name="Van De Peppel L.J.J."/>
        </authorList>
    </citation>
    <scope>NUCLEOTIDE SEQUENCE</scope>
    <source>
        <strain evidence="1">D49</strain>
    </source>
</reference>
<reference evidence="1" key="2">
    <citation type="submission" date="2021-10" db="EMBL/GenBank/DDBJ databases">
        <title>Phylogenomics reveals ancestral predisposition of the termite-cultivated fungus Termitomyces towards a domesticated lifestyle.</title>
        <authorList>
            <person name="Auxier B."/>
            <person name="Grum-Grzhimaylo A."/>
            <person name="Cardenas M.E."/>
            <person name="Lodge J.D."/>
            <person name="Laessoe T."/>
            <person name="Pedersen O."/>
            <person name="Smith M.E."/>
            <person name="Kuyper T.W."/>
            <person name="Franco-Molano E.A."/>
            <person name="Baroni T.J."/>
            <person name="Aanen D.K."/>
        </authorList>
    </citation>
    <scope>NUCLEOTIDE SEQUENCE</scope>
    <source>
        <strain evidence="1">D49</strain>
    </source>
</reference>
<evidence type="ECO:0000313" key="2">
    <source>
        <dbReference type="Proteomes" id="UP000717328"/>
    </source>
</evidence>
<sequence length="240" mass="26834">MSTTGLFYAYAKNIKDDATCRYLITFATRDVADTWFRAVTKSVADGYKKFSAVQRVAPQFYTHNPGEGNIRETINDARVPLASDLKGKVFFTLIHDRDARIQSIVPVLNYVDRISGKSYFIRSVADPNAFWYYDASRDILVASSDRRSRLTITIAEKAHAAGSLILASDEVFITVASGPCIGTNIGVTNQKDHLSRSVNPFQIKFSSLDEDFQVDYYLEGNTNLGPIARNPGKGERWEII</sequence>
<protein>
    <submittedName>
        <fullName evidence="1">Uncharacterized protein</fullName>
    </submittedName>
</protein>
<proteinExistence type="predicted"/>
<dbReference type="Proteomes" id="UP000717328">
    <property type="component" value="Unassembled WGS sequence"/>
</dbReference>
<comment type="caution">
    <text evidence="1">The sequence shown here is derived from an EMBL/GenBank/DDBJ whole genome shotgun (WGS) entry which is preliminary data.</text>
</comment>
<dbReference type="AlphaFoldDB" id="A0A9P7GML3"/>
<accession>A0A9P7GML3</accession>
<organism evidence="1 2">
    <name type="scientific">Sphagnurus paluster</name>
    <dbReference type="NCBI Taxonomy" id="117069"/>
    <lineage>
        <taxon>Eukaryota</taxon>
        <taxon>Fungi</taxon>
        <taxon>Dikarya</taxon>
        <taxon>Basidiomycota</taxon>
        <taxon>Agaricomycotina</taxon>
        <taxon>Agaricomycetes</taxon>
        <taxon>Agaricomycetidae</taxon>
        <taxon>Agaricales</taxon>
        <taxon>Tricholomatineae</taxon>
        <taxon>Lyophyllaceae</taxon>
        <taxon>Sphagnurus</taxon>
    </lineage>
</organism>
<dbReference type="EMBL" id="JABCKI010000095">
    <property type="protein sequence ID" value="KAG5652821.1"/>
    <property type="molecule type" value="Genomic_DNA"/>
</dbReference>
<keyword evidence="2" id="KW-1185">Reference proteome</keyword>
<name>A0A9P7GML3_9AGAR</name>
<dbReference type="OrthoDB" id="5364171at2759"/>